<dbReference type="Pfam" id="PF26200">
    <property type="entry name" value="Rcat_RNF216"/>
    <property type="match status" value="1"/>
</dbReference>
<reference evidence="2 3" key="1">
    <citation type="journal article" date="2018" name="PLoS ONE">
        <title>The draft genome of Kipferlia bialata reveals reductive genome evolution in fornicate parasites.</title>
        <authorList>
            <person name="Tanifuji G."/>
            <person name="Takabayashi S."/>
            <person name="Kume K."/>
            <person name="Takagi M."/>
            <person name="Nakayama T."/>
            <person name="Kamikawa R."/>
            <person name="Inagaki Y."/>
            <person name="Hashimoto T."/>
        </authorList>
    </citation>
    <scope>NUCLEOTIDE SEQUENCE [LARGE SCALE GENOMIC DNA]</scope>
    <source>
        <strain evidence="2">NY0173</strain>
    </source>
</reference>
<dbReference type="GO" id="GO:0005737">
    <property type="term" value="C:cytoplasm"/>
    <property type="evidence" value="ECO:0007669"/>
    <property type="project" value="TreeGrafter"/>
</dbReference>
<dbReference type="Gene3D" id="1.10.510.10">
    <property type="entry name" value="Transferase(Phosphotransferase) domain 1"/>
    <property type="match status" value="1"/>
</dbReference>
<dbReference type="GO" id="GO:0004674">
    <property type="term" value="F:protein serine/threonine kinase activity"/>
    <property type="evidence" value="ECO:0007669"/>
    <property type="project" value="TreeGrafter"/>
</dbReference>
<dbReference type="InterPro" id="IPR011009">
    <property type="entry name" value="Kinase-like_dom_sf"/>
</dbReference>
<keyword evidence="3" id="KW-1185">Reference proteome</keyword>
<dbReference type="Proteomes" id="UP000265618">
    <property type="component" value="Unassembled WGS sequence"/>
</dbReference>
<dbReference type="Gene3D" id="3.30.200.20">
    <property type="entry name" value="Phosphorylase Kinase, domain 1"/>
    <property type="match status" value="1"/>
</dbReference>
<dbReference type="InterPro" id="IPR053235">
    <property type="entry name" value="Ser_Thr_kinase"/>
</dbReference>
<dbReference type="InterPro" id="IPR008271">
    <property type="entry name" value="Ser/Thr_kinase_AS"/>
</dbReference>
<dbReference type="EMBL" id="BDIP01000554">
    <property type="protein sequence ID" value="GIQ81991.1"/>
    <property type="molecule type" value="Genomic_DNA"/>
</dbReference>
<organism evidence="2 3">
    <name type="scientific">Kipferlia bialata</name>
    <dbReference type="NCBI Taxonomy" id="797122"/>
    <lineage>
        <taxon>Eukaryota</taxon>
        <taxon>Metamonada</taxon>
        <taxon>Carpediemonas-like organisms</taxon>
        <taxon>Kipferlia</taxon>
    </lineage>
</organism>
<protein>
    <recommendedName>
        <fullName evidence="1">Protein kinase domain-containing protein</fullName>
    </recommendedName>
</protein>
<dbReference type="InterPro" id="IPR000719">
    <property type="entry name" value="Prot_kinase_dom"/>
</dbReference>
<sequence length="808" mass="90455">MVERLEHYTSYPTAAEALHTAVKTDPLDGSEARHTLQQYRALFCDRSVREFRLQDIESASHVKLYSGIHPVSHRPVVLKEYHLDNDAQLNSVRRELSVFSRVQAPNIVQCLGFMVEDNLCHVILERFVVVVTYNVFVSTFQIEKTLVLSTNSALVDTRYSCDLASYIESFNPSVEVKRHIMHEVLLGLVSLDTCHIVHKDIKPQNILINHEEDGTVTGVALTDFDISKSEDDFIATIRQAQTRGLGTTAYIDVHHSVPTLHHNDNPTESPKRQFDHLSDIYSMGKVVVWLYDGDNLINADPDFSTDDLSSVEVSIIKTCFGPKAERSSAYALLNKGLFARDLTPSAPSASAELKYRQLLQELWTGLQIEKDTAPEVACSVEALLVHCALPEEPSLGGYTQLMPVAADDTEQEAETSVLRMILRQLCQPISIGEHQVTILDPLCDAEFPVCPTLYACSLMQEAREQGDLETVATYASYYACLGRLTALFCIENPLEHGLFGKLVLAGLHSNPNRILRNKSLVSHLFAATFPQQRKNLITLIENPGEVDFSSIPGCKRDELVTRDNVDMFASEFETGYVRLVLEAVVEMRRGFNSIHPDWASTLDALTLSQFIHLSVGFPPFTADEYLRCFQIDHPELEAAFRVFVEEQVLRQDLTILRRLLMFAIHSIVLPQQQIVLEVEDTHERLGLPTAHACTRTVSIPSCCIGRPGQLEVAFRDAFDNEGITLGTGDRRIGAVEAAVNEELNRFRILPGGRRTCPHCGVAVEKLTGCNHMTCLCGRHWCWVCGFESQEMGAVYAHMEEVHGGVYEE</sequence>
<dbReference type="GO" id="GO:0004842">
    <property type="term" value="F:ubiquitin-protein transferase activity"/>
    <property type="evidence" value="ECO:0007669"/>
    <property type="project" value="InterPro"/>
</dbReference>
<proteinExistence type="predicted"/>
<dbReference type="PROSITE" id="PS50011">
    <property type="entry name" value="PROTEIN_KINASE_DOM"/>
    <property type="match status" value="1"/>
</dbReference>
<dbReference type="GO" id="GO:0005524">
    <property type="term" value="F:ATP binding"/>
    <property type="evidence" value="ECO:0007669"/>
    <property type="project" value="InterPro"/>
</dbReference>
<dbReference type="Gene3D" id="1.20.120.1750">
    <property type="match status" value="1"/>
</dbReference>
<dbReference type="AlphaFoldDB" id="A0A9K3CRX9"/>
<feature type="domain" description="Protein kinase" evidence="1">
    <location>
        <begin position="50"/>
        <end position="384"/>
    </location>
</feature>
<dbReference type="Pfam" id="PF00069">
    <property type="entry name" value="Pkinase"/>
    <property type="match status" value="1"/>
</dbReference>
<accession>A0A9K3CRX9</accession>
<evidence type="ECO:0000313" key="2">
    <source>
        <dbReference type="EMBL" id="GIQ81991.1"/>
    </source>
</evidence>
<evidence type="ECO:0000313" key="3">
    <source>
        <dbReference type="Proteomes" id="UP000265618"/>
    </source>
</evidence>
<comment type="caution">
    <text evidence="2">The sequence shown here is derived from an EMBL/GenBank/DDBJ whole genome shotgun (WGS) entry which is preliminary data.</text>
</comment>
<evidence type="ECO:0000259" key="1">
    <source>
        <dbReference type="PROSITE" id="PS50011"/>
    </source>
</evidence>
<gene>
    <name evidence="2" type="ORF">KIPB_003050</name>
</gene>
<dbReference type="PROSITE" id="PS00108">
    <property type="entry name" value="PROTEIN_KINASE_ST"/>
    <property type="match status" value="1"/>
</dbReference>
<name>A0A9K3CRX9_9EUKA</name>
<dbReference type="SMART" id="SM00220">
    <property type="entry name" value="S_TKc"/>
    <property type="match status" value="1"/>
</dbReference>
<dbReference type="PANTHER" id="PTHR24361">
    <property type="entry name" value="MITOGEN-ACTIVATED KINASE KINASE KINASE"/>
    <property type="match status" value="1"/>
</dbReference>
<dbReference type="SUPFAM" id="SSF56204">
    <property type="entry name" value="Hect, E3 ligase catalytic domain"/>
    <property type="match status" value="1"/>
</dbReference>
<dbReference type="InterPro" id="IPR035983">
    <property type="entry name" value="Hect_E3_ubiquitin_ligase"/>
</dbReference>
<dbReference type="CDD" id="cd20336">
    <property type="entry name" value="Rcat_RBR"/>
    <property type="match status" value="1"/>
</dbReference>
<dbReference type="SUPFAM" id="SSF57850">
    <property type="entry name" value="RING/U-box"/>
    <property type="match status" value="1"/>
</dbReference>
<dbReference type="SUPFAM" id="SSF56112">
    <property type="entry name" value="Protein kinase-like (PK-like)"/>
    <property type="match status" value="1"/>
</dbReference>
<dbReference type="OrthoDB" id="1431934at2759"/>